<feature type="binding site" evidence="10">
    <location>
        <position position="32"/>
    </location>
    <ligand>
        <name>ATP</name>
        <dbReference type="ChEBI" id="CHEBI:30616"/>
    </ligand>
</feature>
<evidence type="ECO:0000313" key="13">
    <source>
        <dbReference type="EMBL" id="THJ65988.1"/>
    </source>
</evidence>
<keyword evidence="6 10" id="KW-0067">ATP-binding</keyword>
<keyword evidence="7 10" id="KW-0694">RNA-binding</keyword>
<feature type="active site" description="Nucleophile" evidence="10">
    <location>
        <position position="101"/>
    </location>
</feature>
<dbReference type="SUPFAM" id="SSF52402">
    <property type="entry name" value="Adenine nucleotide alpha hydrolases-like"/>
    <property type="match status" value="1"/>
</dbReference>
<dbReference type="GO" id="GO:0000049">
    <property type="term" value="F:tRNA binding"/>
    <property type="evidence" value="ECO:0007669"/>
    <property type="project" value="UniProtKB-KW"/>
</dbReference>
<dbReference type="GO" id="GO:0103016">
    <property type="term" value="F:tRNA-uridine 2-sulfurtransferase activity"/>
    <property type="evidence" value="ECO:0007669"/>
    <property type="project" value="UniProtKB-EC"/>
</dbReference>
<keyword evidence="2 10" id="KW-0820">tRNA-binding</keyword>
<evidence type="ECO:0000256" key="1">
    <source>
        <dbReference type="ARBA" id="ARBA00022490"/>
    </source>
</evidence>
<name>A0A4S5E3J3_9MICC</name>
<dbReference type="Pfam" id="PF20259">
    <property type="entry name" value="tRNA_Me_trans_M"/>
    <property type="match status" value="1"/>
</dbReference>
<dbReference type="InterPro" id="IPR046885">
    <property type="entry name" value="MnmA-like_C"/>
</dbReference>
<evidence type="ECO:0000256" key="5">
    <source>
        <dbReference type="ARBA" id="ARBA00022741"/>
    </source>
</evidence>
<dbReference type="GO" id="GO:0005737">
    <property type="term" value="C:cytoplasm"/>
    <property type="evidence" value="ECO:0007669"/>
    <property type="project" value="UniProtKB-SubCell"/>
</dbReference>
<keyword evidence="14" id="KW-1185">Reference proteome</keyword>
<dbReference type="EC" id="2.8.1.13" evidence="10"/>
<dbReference type="InterPro" id="IPR014729">
    <property type="entry name" value="Rossmann-like_a/b/a_fold"/>
</dbReference>
<keyword evidence="1 10" id="KW-0963">Cytoplasm</keyword>
<dbReference type="GO" id="GO:0002143">
    <property type="term" value="P:tRNA wobble position uridine thiolation"/>
    <property type="evidence" value="ECO:0007669"/>
    <property type="project" value="TreeGrafter"/>
</dbReference>
<evidence type="ECO:0000313" key="14">
    <source>
        <dbReference type="Proteomes" id="UP000305233"/>
    </source>
</evidence>
<comment type="function">
    <text evidence="10">Catalyzes the 2-thiolation of uridine at the wobble position (U34) of tRNA, leading to the formation of s(2)U34.</text>
</comment>
<dbReference type="NCBIfam" id="NF001138">
    <property type="entry name" value="PRK00143.1"/>
    <property type="match status" value="1"/>
</dbReference>
<evidence type="ECO:0000256" key="3">
    <source>
        <dbReference type="ARBA" id="ARBA00022679"/>
    </source>
</evidence>
<evidence type="ECO:0000256" key="9">
    <source>
        <dbReference type="ARBA" id="ARBA00051542"/>
    </source>
</evidence>
<feature type="region of interest" description="Interaction with tRNA" evidence="10">
    <location>
        <begin position="148"/>
        <end position="150"/>
    </location>
</feature>
<dbReference type="Pfam" id="PF03054">
    <property type="entry name" value="tRNA_Me_trans"/>
    <property type="match status" value="1"/>
</dbReference>
<feature type="domain" description="tRNA-specific 2-thiouridylase MnmA-like central" evidence="12">
    <location>
        <begin position="209"/>
        <end position="273"/>
    </location>
</feature>
<gene>
    <name evidence="10 13" type="primary">mnmA</name>
    <name evidence="13" type="ORF">E8P82_10125</name>
</gene>
<organism evidence="13 14">
    <name type="scientific">Arthrobacter echini</name>
    <dbReference type="NCBI Taxonomy" id="1529066"/>
    <lineage>
        <taxon>Bacteria</taxon>
        <taxon>Bacillati</taxon>
        <taxon>Actinomycetota</taxon>
        <taxon>Actinomycetes</taxon>
        <taxon>Micrococcales</taxon>
        <taxon>Micrococcaceae</taxon>
        <taxon>Arthrobacter</taxon>
    </lineage>
</organism>
<dbReference type="EMBL" id="SSWH01000008">
    <property type="protein sequence ID" value="THJ65988.1"/>
    <property type="molecule type" value="Genomic_DNA"/>
</dbReference>
<reference evidence="13 14" key="1">
    <citation type="submission" date="2019-04" db="EMBL/GenBank/DDBJ databases">
        <authorList>
            <person name="Liu Q."/>
            <person name="Xin Y.-H."/>
        </authorList>
    </citation>
    <scope>NUCLEOTIDE SEQUENCE [LARGE SCALE GENOMIC DNA]</scope>
    <source>
        <strain evidence="13 14">AM23</strain>
    </source>
</reference>
<dbReference type="HAMAP" id="MF_00144">
    <property type="entry name" value="tRNA_thiouridyl_MnmA"/>
    <property type="match status" value="1"/>
</dbReference>
<feature type="active site" description="Cysteine persulfide intermediate" evidence="10">
    <location>
        <position position="199"/>
    </location>
</feature>
<evidence type="ECO:0000259" key="12">
    <source>
        <dbReference type="Pfam" id="PF20259"/>
    </source>
</evidence>
<dbReference type="InterPro" id="IPR023382">
    <property type="entry name" value="MnmA-like_central_sf"/>
</dbReference>
<evidence type="ECO:0000256" key="2">
    <source>
        <dbReference type="ARBA" id="ARBA00022555"/>
    </source>
</evidence>
<feature type="binding site" evidence="10">
    <location>
        <begin position="6"/>
        <end position="13"/>
    </location>
    <ligand>
        <name>ATP</name>
        <dbReference type="ChEBI" id="CHEBI:30616"/>
    </ligand>
</feature>
<dbReference type="RefSeq" id="WP_136454604.1">
    <property type="nucleotide sequence ID" value="NZ_SSWH01000008.1"/>
</dbReference>
<feature type="site" description="Interaction with tRNA" evidence="10">
    <location>
        <position position="348"/>
    </location>
</feature>
<dbReference type="Pfam" id="PF20258">
    <property type="entry name" value="tRNA_Me_trans_C"/>
    <property type="match status" value="1"/>
</dbReference>
<keyword evidence="4 10" id="KW-0819">tRNA processing</keyword>
<feature type="domain" description="tRNA-specific 2-thiouridylase MnmA-like C-terminal" evidence="11">
    <location>
        <begin position="282"/>
        <end position="364"/>
    </location>
</feature>
<evidence type="ECO:0000256" key="6">
    <source>
        <dbReference type="ARBA" id="ARBA00022840"/>
    </source>
</evidence>
<dbReference type="PANTHER" id="PTHR11933:SF5">
    <property type="entry name" value="MITOCHONDRIAL TRNA-SPECIFIC 2-THIOURIDYLASE 1"/>
    <property type="match status" value="1"/>
</dbReference>
<dbReference type="Gene3D" id="3.40.50.620">
    <property type="entry name" value="HUPs"/>
    <property type="match status" value="1"/>
</dbReference>
<dbReference type="CDD" id="cd01998">
    <property type="entry name" value="MnmA_TRMU-like"/>
    <property type="match status" value="1"/>
</dbReference>
<dbReference type="Proteomes" id="UP000305233">
    <property type="component" value="Unassembled WGS sequence"/>
</dbReference>
<feature type="binding site" evidence="10">
    <location>
        <position position="125"/>
    </location>
    <ligand>
        <name>ATP</name>
        <dbReference type="ChEBI" id="CHEBI:30616"/>
    </ligand>
</feature>
<comment type="caution">
    <text evidence="10">Lacks conserved residue(s) required for the propagation of feature annotation.</text>
</comment>
<feature type="site" description="Interaction with tRNA" evidence="10">
    <location>
        <position position="126"/>
    </location>
</feature>
<comment type="similarity">
    <text evidence="10">Belongs to the MnmA/TRMU family.</text>
</comment>
<protein>
    <recommendedName>
        <fullName evidence="10">tRNA-specific 2-thiouridylase MnmA</fullName>
        <ecNumber evidence="10">2.8.1.13</ecNumber>
    </recommendedName>
</protein>
<sequence length="380" mass="41043">MRVLAAMSGGVDSAVAAARAVDAGHDVVGVHLALSRMPGTLRTGSRGCCTIEDSRDAWRACDILGIPYYVWDFSERFKEDVVDDFIAEYAAGRTPNPCMRCNERIKFAALLEKALALGFDAVCTGHYATVLRDADGNPELHRAADWAKDQSYVLGVLTHEQLEHSMFPLAATPSKAEVRAEAERRGLSVANKPDSHDICFIPDGDTRGWLEERIELTEGDVVDVDGERIGSHPGANAFTVGQRRGLKLGTPAADGKPRFVLEIRPKQNEVVVGPEQLLAIDELRGIKVSWAGVPISEVRSGEEFDCTAQVRAHGDPVDARASVEVDDDGAQQLVVRLVEPMRGVAPGQTVVLYQGTRVLGQATIDSARSALRPDPVSVQA</sequence>
<keyword evidence="5 10" id="KW-0547">Nucleotide-binding</keyword>
<evidence type="ECO:0000256" key="10">
    <source>
        <dbReference type="HAMAP-Rule" id="MF_00144"/>
    </source>
</evidence>
<comment type="catalytic activity">
    <reaction evidence="9 10">
        <text>S-sulfanyl-L-cysteinyl-[protein] + uridine(34) in tRNA + AH2 + ATP = 2-thiouridine(34) in tRNA + L-cysteinyl-[protein] + A + AMP + diphosphate + H(+)</text>
        <dbReference type="Rhea" id="RHEA:47032"/>
        <dbReference type="Rhea" id="RHEA-COMP:10131"/>
        <dbReference type="Rhea" id="RHEA-COMP:11726"/>
        <dbReference type="Rhea" id="RHEA-COMP:11727"/>
        <dbReference type="Rhea" id="RHEA-COMP:11728"/>
        <dbReference type="ChEBI" id="CHEBI:13193"/>
        <dbReference type="ChEBI" id="CHEBI:15378"/>
        <dbReference type="ChEBI" id="CHEBI:17499"/>
        <dbReference type="ChEBI" id="CHEBI:29950"/>
        <dbReference type="ChEBI" id="CHEBI:30616"/>
        <dbReference type="ChEBI" id="CHEBI:33019"/>
        <dbReference type="ChEBI" id="CHEBI:61963"/>
        <dbReference type="ChEBI" id="CHEBI:65315"/>
        <dbReference type="ChEBI" id="CHEBI:87170"/>
        <dbReference type="ChEBI" id="CHEBI:456215"/>
        <dbReference type="EC" id="2.8.1.13"/>
    </reaction>
</comment>
<evidence type="ECO:0000256" key="4">
    <source>
        <dbReference type="ARBA" id="ARBA00022694"/>
    </source>
</evidence>
<proteinExistence type="inferred from homology"/>
<dbReference type="GO" id="GO:0005524">
    <property type="term" value="F:ATP binding"/>
    <property type="evidence" value="ECO:0007669"/>
    <property type="project" value="UniProtKB-KW"/>
</dbReference>
<keyword evidence="3 10" id="KW-0808">Transferase</keyword>
<dbReference type="OrthoDB" id="9800696at2"/>
<accession>A0A4S5E3J3</accession>
<dbReference type="InterPro" id="IPR004506">
    <property type="entry name" value="MnmA-like"/>
</dbReference>
<dbReference type="PANTHER" id="PTHR11933">
    <property type="entry name" value="TRNA 5-METHYLAMINOMETHYL-2-THIOURIDYLATE -METHYLTRANSFERASE"/>
    <property type="match status" value="1"/>
</dbReference>
<evidence type="ECO:0000256" key="8">
    <source>
        <dbReference type="ARBA" id="ARBA00023157"/>
    </source>
</evidence>
<dbReference type="Gene3D" id="2.40.30.10">
    <property type="entry name" value="Translation factors"/>
    <property type="match status" value="1"/>
</dbReference>
<keyword evidence="8" id="KW-1015">Disulfide bond</keyword>
<comment type="caution">
    <text evidence="13">The sequence shown here is derived from an EMBL/GenBank/DDBJ whole genome shotgun (WGS) entry which is preliminary data.</text>
</comment>
<evidence type="ECO:0000256" key="7">
    <source>
        <dbReference type="ARBA" id="ARBA00022884"/>
    </source>
</evidence>
<dbReference type="Gene3D" id="2.30.30.280">
    <property type="entry name" value="Adenine nucleotide alpha hydrolases-like domains"/>
    <property type="match status" value="1"/>
</dbReference>
<dbReference type="InterPro" id="IPR046884">
    <property type="entry name" value="MnmA-like_central"/>
</dbReference>
<dbReference type="FunFam" id="3.40.50.620:FF:000057">
    <property type="entry name" value="tRNA-specific 2-thiouridylase MnmA"/>
    <property type="match status" value="1"/>
</dbReference>
<evidence type="ECO:0000259" key="11">
    <source>
        <dbReference type="Pfam" id="PF20258"/>
    </source>
</evidence>
<dbReference type="NCBIfam" id="TIGR00420">
    <property type="entry name" value="trmU"/>
    <property type="match status" value="1"/>
</dbReference>
<comment type="subcellular location">
    <subcellularLocation>
        <location evidence="10">Cytoplasm</location>
    </subcellularLocation>
</comment>
<dbReference type="AlphaFoldDB" id="A0A4S5E3J3"/>